<protein>
    <submittedName>
        <fullName evidence="6">LysR family transcriptional regulator</fullName>
    </submittedName>
</protein>
<gene>
    <name evidence="6" type="ORF">ACFQRF_11000</name>
</gene>
<keyword evidence="7" id="KW-1185">Reference proteome</keyword>
<evidence type="ECO:0000313" key="6">
    <source>
        <dbReference type="EMBL" id="MFC7328270.1"/>
    </source>
</evidence>
<dbReference type="PANTHER" id="PTHR30346:SF29">
    <property type="entry name" value="LYSR SUBSTRATE-BINDING"/>
    <property type="match status" value="1"/>
</dbReference>
<evidence type="ECO:0000256" key="2">
    <source>
        <dbReference type="ARBA" id="ARBA00023015"/>
    </source>
</evidence>
<dbReference type="InterPro" id="IPR036388">
    <property type="entry name" value="WH-like_DNA-bd_sf"/>
</dbReference>
<feature type="domain" description="HTH lysR-type" evidence="5">
    <location>
        <begin position="2"/>
        <end position="59"/>
    </location>
</feature>
<evidence type="ECO:0000256" key="4">
    <source>
        <dbReference type="ARBA" id="ARBA00023163"/>
    </source>
</evidence>
<name>A0ABW2KG26_9ACTN</name>
<dbReference type="Pfam" id="PF03466">
    <property type="entry name" value="LysR_substrate"/>
    <property type="match status" value="1"/>
</dbReference>
<dbReference type="CDD" id="cd08423">
    <property type="entry name" value="PBP2_LTTR_like_6"/>
    <property type="match status" value="1"/>
</dbReference>
<keyword evidence="2" id="KW-0805">Transcription regulation</keyword>
<keyword evidence="4" id="KW-0804">Transcription</keyword>
<proteinExistence type="inferred from homology"/>
<dbReference type="Pfam" id="PF00126">
    <property type="entry name" value="HTH_1"/>
    <property type="match status" value="1"/>
</dbReference>
<dbReference type="EMBL" id="JBHTBH010000004">
    <property type="protein sequence ID" value="MFC7328270.1"/>
    <property type="molecule type" value="Genomic_DNA"/>
</dbReference>
<evidence type="ECO:0000313" key="7">
    <source>
        <dbReference type="Proteomes" id="UP001596540"/>
    </source>
</evidence>
<dbReference type="PROSITE" id="PS50931">
    <property type="entry name" value="HTH_LYSR"/>
    <property type="match status" value="1"/>
</dbReference>
<dbReference type="InterPro" id="IPR036390">
    <property type="entry name" value="WH_DNA-bd_sf"/>
</dbReference>
<dbReference type="SUPFAM" id="SSF46785">
    <property type="entry name" value="Winged helix' DNA-binding domain"/>
    <property type="match status" value="1"/>
</dbReference>
<dbReference type="Gene3D" id="1.10.10.10">
    <property type="entry name" value="Winged helix-like DNA-binding domain superfamily/Winged helix DNA-binding domain"/>
    <property type="match status" value="1"/>
</dbReference>
<dbReference type="Gene3D" id="3.40.190.10">
    <property type="entry name" value="Periplasmic binding protein-like II"/>
    <property type="match status" value="2"/>
</dbReference>
<evidence type="ECO:0000256" key="3">
    <source>
        <dbReference type="ARBA" id="ARBA00023125"/>
    </source>
</evidence>
<organism evidence="6 7">
    <name type="scientific">Marinactinospora rubrisoli</name>
    <dbReference type="NCBI Taxonomy" id="2715399"/>
    <lineage>
        <taxon>Bacteria</taxon>
        <taxon>Bacillati</taxon>
        <taxon>Actinomycetota</taxon>
        <taxon>Actinomycetes</taxon>
        <taxon>Streptosporangiales</taxon>
        <taxon>Nocardiopsidaceae</taxon>
        <taxon>Marinactinospora</taxon>
    </lineage>
</organism>
<dbReference type="Proteomes" id="UP001596540">
    <property type="component" value="Unassembled WGS sequence"/>
</dbReference>
<keyword evidence="3" id="KW-0238">DNA-binding</keyword>
<accession>A0ABW2KG26</accession>
<dbReference type="PANTHER" id="PTHR30346">
    <property type="entry name" value="TRANSCRIPTIONAL DUAL REGULATOR HCAR-RELATED"/>
    <property type="match status" value="1"/>
</dbReference>
<reference evidence="7" key="1">
    <citation type="journal article" date="2019" name="Int. J. Syst. Evol. Microbiol.">
        <title>The Global Catalogue of Microorganisms (GCM) 10K type strain sequencing project: providing services to taxonomists for standard genome sequencing and annotation.</title>
        <authorList>
            <consortium name="The Broad Institute Genomics Platform"/>
            <consortium name="The Broad Institute Genome Sequencing Center for Infectious Disease"/>
            <person name="Wu L."/>
            <person name="Ma J."/>
        </authorList>
    </citation>
    <scope>NUCLEOTIDE SEQUENCE [LARGE SCALE GENOMIC DNA]</scope>
    <source>
        <strain evidence="7">CGMCC 4.7382</strain>
    </source>
</reference>
<sequence>MLDVRRLILLAKVIETGSVTAAAGELNYTPSAVSQQLRRLESEVGQPLLNRLARGVTPTDAGAVLAAHARRIQTQLAAAESDLAEVAGVRRGRLAIGTFPTAGSSLLPLAVRQFRSRHPRIRLSVHSARLDRLMRMLTSGEVGLSLLWDYEWSRLRAEDVELTDLLEDPTVLVVSADHRVAGQRTVTMAELADEDWIVREPDHPVAEVLERSCRLAGFKPRIAFHANDYQEAQAMVSVGLGIALAPRTAVANRNPDVRVISLGSTAPARRILVARRVDRVSAPSENEMLRVLREVAHAYQRSSDG</sequence>
<dbReference type="RefSeq" id="WP_379870917.1">
    <property type="nucleotide sequence ID" value="NZ_JBHTBH010000004.1"/>
</dbReference>
<comment type="caution">
    <text evidence="6">The sequence shown here is derived from an EMBL/GenBank/DDBJ whole genome shotgun (WGS) entry which is preliminary data.</text>
</comment>
<evidence type="ECO:0000256" key="1">
    <source>
        <dbReference type="ARBA" id="ARBA00009437"/>
    </source>
</evidence>
<evidence type="ECO:0000259" key="5">
    <source>
        <dbReference type="PROSITE" id="PS50931"/>
    </source>
</evidence>
<dbReference type="InterPro" id="IPR000847">
    <property type="entry name" value="LysR_HTH_N"/>
</dbReference>
<dbReference type="InterPro" id="IPR005119">
    <property type="entry name" value="LysR_subst-bd"/>
</dbReference>
<dbReference type="SUPFAM" id="SSF53850">
    <property type="entry name" value="Periplasmic binding protein-like II"/>
    <property type="match status" value="1"/>
</dbReference>
<comment type="similarity">
    <text evidence="1">Belongs to the LysR transcriptional regulatory family.</text>
</comment>